<dbReference type="EMBL" id="JBJQOH010000003">
    <property type="protein sequence ID" value="KAL3692897.1"/>
    <property type="molecule type" value="Genomic_DNA"/>
</dbReference>
<dbReference type="InterPro" id="IPR001128">
    <property type="entry name" value="Cyt_P450"/>
</dbReference>
<keyword evidence="1" id="KW-0472">Membrane</keyword>
<dbReference type="InterPro" id="IPR002401">
    <property type="entry name" value="Cyt_P450_E_grp-I"/>
</dbReference>
<evidence type="ECO:0008006" key="4">
    <source>
        <dbReference type="Google" id="ProtNLM"/>
    </source>
</evidence>
<dbReference type="PRINTS" id="PR00463">
    <property type="entry name" value="EP450I"/>
</dbReference>
<dbReference type="SUPFAM" id="SSF48264">
    <property type="entry name" value="Cytochrome P450"/>
    <property type="match status" value="1"/>
</dbReference>
<gene>
    <name evidence="2" type="ORF">R1sor_006548</name>
</gene>
<dbReference type="AlphaFoldDB" id="A0ABD3HMY7"/>
<reference evidence="2 3" key="1">
    <citation type="submission" date="2024-09" db="EMBL/GenBank/DDBJ databases">
        <title>Chromosome-scale assembly of Riccia sorocarpa.</title>
        <authorList>
            <person name="Paukszto L."/>
        </authorList>
    </citation>
    <scope>NUCLEOTIDE SEQUENCE [LARGE SCALE GENOMIC DNA]</scope>
    <source>
        <strain evidence="2">LP-2024</strain>
        <tissue evidence="2">Aerial parts of the thallus</tissue>
    </source>
</reference>
<dbReference type="Proteomes" id="UP001633002">
    <property type="component" value="Unassembled WGS sequence"/>
</dbReference>
<dbReference type="InterPro" id="IPR036396">
    <property type="entry name" value="Cyt_P450_sf"/>
</dbReference>
<keyword evidence="1" id="KW-0812">Transmembrane</keyword>
<proteinExistence type="predicted"/>
<comment type="caution">
    <text evidence="2">The sequence shown here is derived from an EMBL/GenBank/DDBJ whole genome shotgun (WGS) entry which is preliminary data.</text>
</comment>
<dbReference type="Gene3D" id="1.10.630.10">
    <property type="entry name" value="Cytochrome P450"/>
    <property type="match status" value="1"/>
</dbReference>
<feature type="transmembrane region" description="Helical" evidence="1">
    <location>
        <begin position="15"/>
        <end position="32"/>
    </location>
</feature>
<evidence type="ECO:0000256" key="1">
    <source>
        <dbReference type="SAM" id="Phobius"/>
    </source>
</evidence>
<protein>
    <recommendedName>
        <fullName evidence="4">Cytochrome P450</fullName>
    </recommendedName>
</protein>
<organism evidence="2 3">
    <name type="scientific">Riccia sorocarpa</name>
    <dbReference type="NCBI Taxonomy" id="122646"/>
    <lineage>
        <taxon>Eukaryota</taxon>
        <taxon>Viridiplantae</taxon>
        <taxon>Streptophyta</taxon>
        <taxon>Embryophyta</taxon>
        <taxon>Marchantiophyta</taxon>
        <taxon>Marchantiopsida</taxon>
        <taxon>Marchantiidae</taxon>
        <taxon>Marchantiales</taxon>
        <taxon>Ricciaceae</taxon>
        <taxon>Riccia</taxon>
    </lineage>
</organism>
<dbReference type="PANTHER" id="PTHR24299:SF21">
    <property type="entry name" value="OS09G0441600 PROTEIN"/>
    <property type="match status" value="1"/>
</dbReference>
<evidence type="ECO:0000313" key="2">
    <source>
        <dbReference type="EMBL" id="KAL3692897.1"/>
    </source>
</evidence>
<sequence length="187" mass="21357">MEETGFQAMRWLEKHPYFTATLGGLLLYFLLVRITMKLTGKRLPPGPRGLPLIGNAHQLEMKVLHQSLANLSNKYGDIMQIRLGPICMVVISSPLLAEEILKTQDHIFCSRPRNIAGEIFGVLALSPPNETWRKFRRLLNAELMIPKRLQQSEKHNCSFHEIHMKLHIIMTIESHTVAQLSRIGTDL</sequence>
<evidence type="ECO:0000313" key="3">
    <source>
        <dbReference type="Proteomes" id="UP001633002"/>
    </source>
</evidence>
<dbReference type="PANTHER" id="PTHR24299">
    <property type="entry name" value="CYTOCHROME P450 FAMILY 1"/>
    <property type="match status" value="1"/>
</dbReference>
<name>A0ABD3HMY7_9MARC</name>
<dbReference type="Pfam" id="PF00067">
    <property type="entry name" value="p450"/>
    <property type="match status" value="1"/>
</dbReference>
<keyword evidence="3" id="KW-1185">Reference proteome</keyword>
<accession>A0ABD3HMY7</accession>
<keyword evidence="1" id="KW-1133">Transmembrane helix</keyword>